<feature type="transmembrane region" description="Helical" evidence="1">
    <location>
        <begin position="56"/>
        <end position="76"/>
    </location>
</feature>
<gene>
    <name evidence="2" type="ORF">DFQ01_12477</name>
</gene>
<dbReference type="Proteomes" id="UP000246635">
    <property type="component" value="Unassembled WGS sequence"/>
</dbReference>
<dbReference type="AlphaFoldDB" id="A0A2V2YNA1"/>
<comment type="caution">
    <text evidence="2">The sequence shown here is derived from an EMBL/GenBank/DDBJ whole genome shotgun (WGS) entry which is preliminary data.</text>
</comment>
<feature type="transmembrane region" description="Helical" evidence="1">
    <location>
        <begin position="82"/>
        <end position="100"/>
    </location>
</feature>
<sequence length="155" mass="16435">MHIIAAFEPSDDLEMAILALERDGIQKHQIAAVPMESTAAKPSLQHSIYRGSGNGAFDAAAVIGTICSVLGASFGFDLKWGPVLWGLIGLGIGALIGYMLNKLFANRYNEATPSSSVKASVILIVRCQESESRKVSGILRQFSAISIGTLNGREA</sequence>
<evidence type="ECO:0000256" key="1">
    <source>
        <dbReference type="SAM" id="Phobius"/>
    </source>
</evidence>
<organism evidence="2 3">
    <name type="scientific">Paenibacillus cellulosilyticus</name>
    <dbReference type="NCBI Taxonomy" id="375489"/>
    <lineage>
        <taxon>Bacteria</taxon>
        <taxon>Bacillati</taxon>
        <taxon>Bacillota</taxon>
        <taxon>Bacilli</taxon>
        <taxon>Bacillales</taxon>
        <taxon>Paenibacillaceae</taxon>
        <taxon>Paenibacillus</taxon>
    </lineage>
</organism>
<keyword evidence="3" id="KW-1185">Reference proteome</keyword>
<evidence type="ECO:0000313" key="2">
    <source>
        <dbReference type="EMBL" id="PWV95902.1"/>
    </source>
</evidence>
<dbReference type="EMBL" id="QGTQ01000024">
    <property type="protein sequence ID" value="PWV95902.1"/>
    <property type="molecule type" value="Genomic_DNA"/>
</dbReference>
<accession>A0A2V2YNA1</accession>
<keyword evidence="1" id="KW-1133">Transmembrane helix</keyword>
<reference evidence="2 3" key="1">
    <citation type="submission" date="2018-05" db="EMBL/GenBank/DDBJ databases">
        <title>Genomic Encyclopedia of Type Strains, Phase III (KMG-III): the genomes of soil and plant-associated and newly described type strains.</title>
        <authorList>
            <person name="Whitman W."/>
        </authorList>
    </citation>
    <scope>NUCLEOTIDE SEQUENCE [LARGE SCALE GENOMIC DNA]</scope>
    <source>
        <strain evidence="2 3">CECT 5696</strain>
    </source>
</reference>
<protein>
    <submittedName>
        <fullName evidence="2">Uncharacterized protein</fullName>
    </submittedName>
</protein>
<evidence type="ECO:0000313" key="3">
    <source>
        <dbReference type="Proteomes" id="UP000246635"/>
    </source>
</evidence>
<name>A0A2V2YNA1_9BACL</name>
<proteinExistence type="predicted"/>
<keyword evidence="1" id="KW-0812">Transmembrane</keyword>
<keyword evidence="1" id="KW-0472">Membrane</keyword>